<protein>
    <submittedName>
        <fullName evidence="2">Uncharacterized protein YcgI (DUF1989 family)</fullName>
    </submittedName>
</protein>
<evidence type="ECO:0000313" key="2">
    <source>
        <dbReference type="EMBL" id="MDQ0393887.1"/>
    </source>
</evidence>
<dbReference type="InterPro" id="IPR018959">
    <property type="entry name" value="DUF1989"/>
</dbReference>
<keyword evidence="3" id="KW-1185">Reference proteome</keyword>
<reference evidence="2 3" key="1">
    <citation type="submission" date="2023-07" db="EMBL/GenBank/DDBJ databases">
        <title>Genomic Encyclopedia of Type Strains, Phase IV (KMG-IV): sequencing the most valuable type-strain genomes for metagenomic binning, comparative biology and taxonomic classification.</title>
        <authorList>
            <person name="Goeker M."/>
        </authorList>
    </citation>
    <scope>NUCLEOTIDE SEQUENCE [LARGE SCALE GENOMIC DNA]</scope>
    <source>
        <strain evidence="2 3">DSM 5896</strain>
    </source>
</reference>
<dbReference type="Pfam" id="PF09347">
    <property type="entry name" value="DUF1989"/>
    <property type="match status" value="1"/>
</dbReference>
<name>A0ABU0FHQ8_9HYPH</name>
<comment type="caution">
    <text evidence="2">The sequence shown here is derived from an EMBL/GenBank/DDBJ whole genome shotgun (WGS) entry which is preliminary data.</text>
</comment>
<sequence>MTQPTPIVDFVPARYGKAIPVSAGQTLTIISKEGSQVLDLWALGRDDPMEYMSMEHTRSKNSKVMLSVGDSYVSIRRRPMFTVVEDTSPGIHDTLLCACNSAIYEESGCTEYHRNCSDNFHEALAEIGVQFPFTPGPLNVFMNIPIEEDHTIRRLPPATKPGDYIKLRADMDLVAVISACPQDISVINGAEKTPRDVHYVVEG</sequence>
<dbReference type="RefSeq" id="WP_307429926.1">
    <property type="nucleotide sequence ID" value="NZ_JAUSVK010000001.1"/>
</dbReference>
<proteinExistence type="predicted"/>
<organism evidence="2 3">
    <name type="scientific">Labrys monachus</name>
    <dbReference type="NCBI Taxonomy" id="217067"/>
    <lineage>
        <taxon>Bacteria</taxon>
        <taxon>Pseudomonadati</taxon>
        <taxon>Pseudomonadota</taxon>
        <taxon>Alphaproteobacteria</taxon>
        <taxon>Hyphomicrobiales</taxon>
        <taxon>Xanthobacteraceae</taxon>
        <taxon>Labrys</taxon>
    </lineage>
</organism>
<evidence type="ECO:0000259" key="1">
    <source>
        <dbReference type="Pfam" id="PF09347"/>
    </source>
</evidence>
<feature type="domain" description="DUF1989" evidence="1">
    <location>
        <begin position="11"/>
        <end position="174"/>
    </location>
</feature>
<dbReference type="EMBL" id="JAUSVK010000001">
    <property type="protein sequence ID" value="MDQ0393887.1"/>
    <property type="molecule type" value="Genomic_DNA"/>
</dbReference>
<dbReference type="PANTHER" id="PTHR31527:SF0">
    <property type="entry name" value="RE64534P"/>
    <property type="match status" value="1"/>
</dbReference>
<dbReference type="Proteomes" id="UP001237448">
    <property type="component" value="Unassembled WGS sequence"/>
</dbReference>
<gene>
    <name evidence="2" type="ORF">J3R73_003679</name>
</gene>
<accession>A0ABU0FHQ8</accession>
<evidence type="ECO:0000313" key="3">
    <source>
        <dbReference type="Proteomes" id="UP001237448"/>
    </source>
</evidence>
<dbReference type="PANTHER" id="PTHR31527">
    <property type="entry name" value="RE64534P"/>
    <property type="match status" value="1"/>
</dbReference>